<proteinExistence type="inferred from homology"/>
<comment type="caution">
    <text evidence="4">The sequence shown here is derived from an EMBL/GenBank/DDBJ whole genome shotgun (WGS) entry which is preliminary data.</text>
</comment>
<dbReference type="InterPro" id="IPR033473">
    <property type="entry name" value="Atos-like_C"/>
</dbReference>
<dbReference type="EMBL" id="JAPWTK010000035">
    <property type="protein sequence ID" value="KAJ8955886.1"/>
    <property type="molecule type" value="Genomic_DNA"/>
</dbReference>
<dbReference type="PANTHER" id="PTHR13199:SF11">
    <property type="entry name" value="PROTEIN ATOSSA"/>
    <property type="match status" value="1"/>
</dbReference>
<dbReference type="Proteomes" id="UP001162162">
    <property type="component" value="Unassembled WGS sequence"/>
</dbReference>
<evidence type="ECO:0000259" key="3">
    <source>
        <dbReference type="SMART" id="SM01177"/>
    </source>
</evidence>
<feature type="compositionally biased region" description="Basic and acidic residues" evidence="2">
    <location>
        <begin position="403"/>
        <end position="428"/>
    </location>
</feature>
<protein>
    <recommendedName>
        <fullName evidence="3">Atos-like conserved domain-containing protein</fullName>
    </recommendedName>
</protein>
<dbReference type="Pfam" id="PF13915">
    <property type="entry name" value="DUF4210"/>
    <property type="match status" value="1"/>
</dbReference>
<dbReference type="PANTHER" id="PTHR13199">
    <property type="entry name" value="GH03947P"/>
    <property type="match status" value="1"/>
</dbReference>
<evidence type="ECO:0000256" key="2">
    <source>
        <dbReference type="SAM" id="MobiDB-lite"/>
    </source>
</evidence>
<feature type="compositionally biased region" description="Basic and acidic residues" evidence="2">
    <location>
        <begin position="329"/>
        <end position="364"/>
    </location>
</feature>
<evidence type="ECO:0000256" key="1">
    <source>
        <dbReference type="ARBA" id="ARBA00034497"/>
    </source>
</evidence>
<evidence type="ECO:0000313" key="5">
    <source>
        <dbReference type="Proteomes" id="UP001162162"/>
    </source>
</evidence>
<reference evidence="4" key="1">
    <citation type="journal article" date="2023" name="Insect Mol. Biol.">
        <title>Genome sequencing provides insights into the evolution of gene families encoding plant cell wall-degrading enzymes in longhorned beetles.</title>
        <authorList>
            <person name="Shin N.R."/>
            <person name="Okamura Y."/>
            <person name="Kirsch R."/>
            <person name="Pauchet Y."/>
        </authorList>
    </citation>
    <scope>NUCLEOTIDE SEQUENCE</scope>
    <source>
        <strain evidence="4">AMC_N1</strain>
    </source>
</reference>
<feature type="domain" description="Atos-like conserved" evidence="3">
    <location>
        <begin position="513"/>
        <end position="572"/>
    </location>
</feature>
<gene>
    <name evidence="4" type="ORF">NQ318_005434</name>
</gene>
<dbReference type="InterPro" id="IPR051506">
    <property type="entry name" value="ATOS_Transcription_Regulators"/>
</dbReference>
<organism evidence="4 5">
    <name type="scientific">Aromia moschata</name>
    <dbReference type="NCBI Taxonomy" id="1265417"/>
    <lineage>
        <taxon>Eukaryota</taxon>
        <taxon>Metazoa</taxon>
        <taxon>Ecdysozoa</taxon>
        <taxon>Arthropoda</taxon>
        <taxon>Hexapoda</taxon>
        <taxon>Insecta</taxon>
        <taxon>Pterygota</taxon>
        <taxon>Neoptera</taxon>
        <taxon>Endopterygota</taxon>
        <taxon>Coleoptera</taxon>
        <taxon>Polyphaga</taxon>
        <taxon>Cucujiformia</taxon>
        <taxon>Chrysomeloidea</taxon>
        <taxon>Cerambycidae</taxon>
        <taxon>Cerambycinae</taxon>
        <taxon>Callichromatini</taxon>
        <taxon>Aromia</taxon>
    </lineage>
</organism>
<dbReference type="AlphaFoldDB" id="A0AAV8YWD6"/>
<feature type="region of interest" description="Disordered" evidence="2">
    <location>
        <begin position="316"/>
        <end position="437"/>
    </location>
</feature>
<dbReference type="Pfam" id="PF13889">
    <property type="entry name" value="Chromosome_seg"/>
    <property type="match status" value="1"/>
</dbReference>
<dbReference type="InterPro" id="IPR025261">
    <property type="entry name" value="Atos-like_cons_dom"/>
</dbReference>
<dbReference type="SMART" id="SM01177">
    <property type="entry name" value="DUF4210"/>
    <property type="match status" value="1"/>
</dbReference>
<accession>A0AAV8YWD6</accession>
<keyword evidence="5" id="KW-1185">Reference proteome</keyword>
<name>A0AAV8YWD6_9CUCU</name>
<comment type="similarity">
    <text evidence="1">Belongs to the ATOS family.</text>
</comment>
<sequence length="707" mass="78974">MHSSSFDSKASNTDGDDVLISVATLVTESRIPGGLNAKSKKFYEGPHCPLIKGANKGHKCDLNNSLCMKFENDKRTILNLCQKNLPLCIEVLLTCACKELGSVTSDPDNFYLLEQWHFTVGVKRNIEPLFFNLNQLVSAIRSQLYFSQITAWLSTQDGDSPATITEDNFLYHISLPGKTLATPKFHLSADKHDFPTTIIGDGLTLNVTFFSLPRASAVPDLTCPGCLSKQQAMYRKKNGPLVDDRMHTSCTLKGKHRCDELEEFDGPKVEKKTGKRACQNKKCASGLCEEASTSKPRLRVNIERAQLFSMNYSNLQKNEKRNISPNQEQKPKSAKLDHWQERRRSKNDLNKPLDKGKLLLDAIERSGLNSTNTPAEDDDENEGGAREPDEGGGGGRGRVSARQRIDFGDDGEAERNPSQRDKKPKELAVEVPSPSEQAKFRKNLDNAASMVFHSRTGLPLTSSPAPVRRGKSCFDFDSTINSVSAIKSPDTYVAPKQEASPIKYRRKGHAANLLGSFEESVLHGRLEPVSTVHGFTAELGASGSFVPKHLVLPVTVFFYTLGDNDKVSSPYLGHINLGKKGYNVPRSGTVQLTLFNPLGTVVKMFVIMYDLSDMPPNSQTFIRQRTLYMPAKCQDANLEWGPKWLRYLIHLRFMSSKSNKIYLHSDIRMIIFRKCDMDTATAHGIDMSYELRSFTHMPTNPRFSPRK</sequence>
<evidence type="ECO:0000313" key="4">
    <source>
        <dbReference type="EMBL" id="KAJ8955886.1"/>
    </source>
</evidence>